<dbReference type="Proteomes" id="UP000029448">
    <property type="component" value="Unassembled WGS sequence"/>
</dbReference>
<evidence type="ECO:0000313" key="2">
    <source>
        <dbReference type="Proteomes" id="UP000029448"/>
    </source>
</evidence>
<reference evidence="1 2" key="1">
    <citation type="submission" date="2014-06" db="EMBL/GenBank/DDBJ databases">
        <title>Functional and comparative genomic analyses of the Drosophila gut microbiota identify candidate symbiosis factors.</title>
        <authorList>
            <person name="Newell P.D."/>
            <person name="Chaston J.M."/>
            <person name="Douglas A.E."/>
        </authorList>
    </citation>
    <scope>NUCLEOTIDE SEQUENCE [LARGE SCALE GENOMIC DNA]</scope>
    <source>
        <strain evidence="1 2">DmCS_006</strain>
    </source>
</reference>
<proteinExistence type="predicted"/>
<dbReference type="AlphaFoldDB" id="A0A094YTD8"/>
<organism evidence="1 2">
    <name type="scientific">Acetobacter tropicalis</name>
    <dbReference type="NCBI Taxonomy" id="104102"/>
    <lineage>
        <taxon>Bacteria</taxon>
        <taxon>Pseudomonadati</taxon>
        <taxon>Pseudomonadota</taxon>
        <taxon>Alphaproteobacteria</taxon>
        <taxon>Acetobacterales</taxon>
        <taxon>Acetobacteraceae</taxon>
        <taxon>Acetobacter</taxon>
    </lineage>
</organism>
<name>A0A094YTD8_9PROT</name>
<keyword evidence="2" id="KW-1185">Reference proteome</keyword>
<sequence length="42" mass="4969">MVVPTWATLFCRTQHDFMVVAYYNDDTTRIIYCIRLILSAIN</sequence>
<accession>A0A094YTD8</accession>
<gene>
    <name evidence="1" type="ORF">AtDm6_0921</name>
</gene>
<protein>
    <submittedName>
        <fullName evidence="1">Uncharacterized protein</fullName>
    </submittedName>
</protein>
<evidence type="ECO:0000313" key="1">
    <source>
        <dbReference type="EMBL" id="KGB25240.1"/>
    </source>
</evidence>
<dbReference type="EMBL" id="JOKM01000021">
    <property type="protein sequence ID" value="KGB25240.1"/>
    <property type="molecule type" value="Genomic_DNA"/>
</dbReference>
<comment type="caution">
    <text evidence="1">The sequence shown here is derived from an EMBL/GenBank/DDBJ whole genome shotgun (WGS) entry which is preliminary data.</text>
</comment>
<dbReference type="PATRIC" id="fig|104102.7.peg.915"/>